<accession>A0A835URS3</accession>
<proteinExistence type="predicted"/>
<dbReference type="Proteomes" id="UP000639772">
    <property type="component" value="Unassembled WGS sequence"/>
</dbReference>
<dbReference type="AlphaFoldDB" id="A0A835URS3"/>
<evidence type="ECO:0000313" key="2">
    <source>
        <dbReference type="Proteomes" id="UP000639772"/>
    </source>
</evidence>
<protein>
    <submittedName>
        <fullName evidence="1">Uncharacterized protein</fullName>
    </submittedName>
</protein>
<evidence type="ECO:0000313" key="1">
    <source>
        <dbReference type="EMBL" id="KAG0471563.1"/>
    </source>
</evidence>
<organism evidence="1 2">
    <name type="scientific">Vanilla planifolia</name>
    <name type="common">Vanilla</name>
    <dbReference type="NCBI Taxonomy" id="51239"/>
    <lineage>
        <taxon>Eukaryota</taxon>
        <taxon>Viridiplantae</taxon>
        <taxon>Streptophyta</taxon>
        <taxon>Embryophyta</taxon>
        <taxon>Tracheophyta</taxon>
        <taxon>Spermatophyta</taxon>
        <taxon>Magnoliopsida</taxon>
        <taxon>Liliopsida</taxon>
        <taxon>Asparagales</taxon>
        <taxon>Orchidaceae</taxon>
        <taxon>Vanilloideae</taxon>
        <taxon>Vanilleae</taxon>
        <taxon>Vanilla</taxon>
    </lineage>
</organism>
<dbReference type="EMBL" id="JADCNM010000008">
    <property type="protein sequence ID" value="KAG0471563.1"/>
    <property type="molecule type" value="Genomic_DNA"/>
</dbReference>
<name>A0A835URS3_VANPL</name>
<reference evidence="1 2" key="1">
    <citation type="journal article" date="2020" name="Nat. Food">
        <title>A phased Vanilla planifolia genome enables genetic improvement of flavour and production.</title>
        <authorList>
            <person name="Hasing T."/>
            <person name="Tang H."/>
            <person name="Brym M."/>
            <person name="Khazi F."/>
            <person name="Huang T."/>
            <person name="Chambers A.H."/>
        </authorList>
    </citation>
    <scope>NUCLEOTIDE SEQUENCE [LARGE SCALE GENOMIC DNA]</scope>
    <source>
        <tissue evidence="1">Leaf</tissue>
    </source>
</reference>
<comment type="caution">
    <text evidence="1">The sequence shown here is derived from an EMBL/GenBank/DDBJ whole genome shotgun (WGS) entry which is preliminary data.</text>
</comment>
<gene>
    <name evidence="1" type="ORF">HPP92_016109</name>
</gene>
<sequence>MAMNCFGFQIDDLNSTNNFLAYSTNFDSHYGLGGHGVNILLFFHGLVHFISINGHWRSNPMPCHTWRKREHNNRELIVLEHMSLSIISSNWSTKNFVHIFSMNIP</sequence>